<keyword evidence="3" id="KW-1185">Reference proteome</keyword>
<dbReference type="PANTHER" id="PTHR34459:SF2">
    <property type="entry name" value="TRANSMEMBRANE PROTEIN"/>
    <property type="match status" value="1"/>
</dbReference>
<reference evidence="2" key="1">
    <citation type="journal article" date="2021" name="J. Hered.">
        <title>Genome Assembly of Salicaceae Populus deltoides (Eastern Cottonwood) I-69 Based on Nanopore Sequencing and Hi-C Technologies.</title>
        <authorList>
            <person name="Bai S."/>
            <person name="Wu H."/>
            <person name="Zhang J."/>
            <person name="Pan Z."/>
            <person name="Zhao W."/>
            <person name="Li Z."/>
            <person name="Tong C."/>
        </authorList>
    </citation>
    <scope>NUCLEOTIDE SEQUENCE</scope>
    <source>
        <tissue evidence="2">Leaf</tissue>
    </source>
</reference>
<proteinExistence type="predicted"/>
<evidence type="ECO:0000256" key="1">
    <source>
        <dbReference type="SAM" id="Phobius"/>
    </source>
</evidence>
<dbReference type="EMBL" id="JACEGQ020000006">
    <property type="protein sequence ID" value="KAH8504911.1"/>
    <property type="molecule type" value="Genomic_DNA"/>
</dbReference>
<accession>A0A8T2YIF9</accession>
<organism evidence="2 3">
    <name type="scientific">Populus deltoides</name>
    <name type="common">Eastern poplar</name>
    <name type="synonym">Eastern cottonwood</name>
    <dbReference type="NCBI Taxonomy" id="3696"/>
    <lineage>
        <taxon>Eukaryota</taxon>
        <taxon>Viridiplantae</taxon>
        <taxon>Streptophyta</taxon>
        <taxon>Embryophyta</taxon>
        <taxon>Tracheophyta</taxon>
        <taxon>Spermatophyta</taxon>
        <taxon>Magnoliopsida</taxon>
        <taxon>eudicotyledons</taxon>
        <taxon>Gunneridae</taxon>
        <taxon>Pentapetalae</taxon>
        <taxon>rosids</taxon>
        <taxon>fabids</taxon>
        <taxon>Malpighiales</taxon>
        <taxon>Salicaceae</taxon>
        <taxon>Saliceae</taxon>
        <taxon>Populus</taxon>
    </lineage>
</organism>
<keyword evidence="1" id="KW-0472">Membrane</keyword>
<evidence type="ECO:0008006" key="4">
    <source>
        <dbReference type="Google" id="ProtNLM"/>
    </source>
</evidence>
<evidence type="ECO:0000313" key="3">
    <source>
        <dbReference type="Proteomes" id="UP000807159"/>
    </source>
</evidence>
<feature type="transmembrane region" description="Helical" evidence="1">
    <location>
        <begin position="159"/>
        <end position="184"/>
    </location>
</feature>
<dbReference type="AlphaFoldDB" id="A0A8T2YIF9"/>
<sequence length="227" mass="24565">MLNTEKIKQGKGVEISEQPVTSFSSRQIAVALRPLDIKTVQMEPCFELQSAASERLILVRVRLQIGGGSMGTREVYEQKLRTGNLYHDPTIKPGLGSPRCPRCLSLLNPISAKGEWTITSILHDATAVAGSGIGGMLSAIHGFNTGIPFLQNRLKGPKWLPFLVGLPPLLAVSAASAAFGGYVLPKFAQLTVTSYYASSSASHYGISLLTRHIEESYASRAQQEKLR</sequence>
<dbReference type="PANTHER" id="PTHR34459">
    <property type="entry name" value="OS01G0264500 PROTEIN"/>
    <property type="match status" value="1"/>
</dbReference>
<keyword evidence="1" id="KW-0812">Transmembrane</keyword>
<evidence type="ECO:0000313" key="2">
    <source>
        <dbReference type="EMBL" id="KAH8504911.1"/>
    </source>
</evidence>
<gene>
    <name evidence="2" type="ORF">H0E87_012230</name>
</gene>
<comment type="caution">
    <text evidence="2">The sequence shown here is derived from an EMBL/GenBank/DDBJ whole genome shotgun (WGS) entry which is preliminary data.</text>
</comment>
<keyword evidence="1" id="KW-1133">Transmembrane helix</keyword>
<name>A0A8T2YIF9_POPDE</name>
<protein>
    <recommendedName>
        <fullName evidence="4">Gb protein</fullName>
    </recommendedName>
</protein>
<dbReference type="Proteomes" id="UP000807159">
    <property type="component" value="Chromosome 6"/>
</dbReference>